<evidence type="ECO:0000313" key="2">
    <source>
        <dbReference type="EMBL" id="CDO95950.1"/>
    </source>
</evidence>
<gene>
    <name evidence="2" type="ORF">KLDO_g4172</name>
</gene>
<evidence type="ECO:0000313" key="3">
    <source>
        <dbReference type="Proteomes" id="UP000031516"/>
    </source>
</evidence>
<sequence length="96" mass="10531">MSNSPKNTDKKEQDIGNLVFKRAGKTVEVDPKSLRAPKLYVPVKHDRSASTQQNASPLIQNGGHRPTVDPRPQSDASQPHSSESPKDNNSDDVNDE</sequence>
<feature type="region of interest" description="Disordered" evidence="1">
    <location>
        <begin position="1"/>
        <end position="96"/>
    </location>
</feature>
<dbReference type="Proteomes" id="UP000031516">
    <property type="component" value="Unassembled WGS sequence"/>
</dbReference>
<dbReference type="AlphaFoldDB" id="A0A0A8LCP3"/>
<proteinExistence type="predicted"/>
<organism evidence="2 3">
    <name type="scientific">Kluyveromyces dobzhanskii CBS 2104</name>
    <dbReference type="NCBI Taxonomy" id="1427455"/>
    <lineage>
        <taxon>Eukaryota</taxon>
        <taxon>Fungi</taxon>
        <taxon>Dikarya</taxon>
        <taxon>Ascomycota</taxon>
        <taxon>Saccharomycotina</taxon>
        <taxon>Saccharomycetes</taxon>
        <taxon>Saccharomycetales</taxon>
        <taxon>Saccharomycetaceae</taxon>
        <taxon>Kluyveromyces</taxon>
    </lineage>
</organism>
<name>A0A0A8LCP3_9SACH</name>
<dbReference type="OrthoDB" id="4068638at2759"/>
<feature type="compositionally biased region" description="Polar residues" evidence="1">
    <location>
        <begin position="49"/>
        <end position="59"/>
    </location>
</feature>
<keyword evidence="3" id="KW-1185">Reference proteome</keyword>
<comment type="caution">
    <text evidence="2">The sequence shown here is derived from an EMBL/GenBank/DDBJ whole genome shotgun (WGS) entry which is preliminary data.</text>
</comment>
<accession>A0A0A8LCP3</accession>
<dbReference type="EMBL" id="CCBQ010000045">
    <property type="protein sequence ID" value="CDO95950.1"/>
    <property type="molecule type" value="Genomic_DNA"/>
</dbReference>
<protein>
    <submittedName>
        <fullName evidence="2">WGS project CCBQ000000000 data, contig 00015</fullName>
    </submittedName>
</protein>
<evidence type="ECO:0000256" key="1">
    <source>
        <dbReference type="SAM" id="MobiDB-lite"/>
    </source>
</evidence>
<reference evidence="2 3" key="1">
    <citation type="submission" date="2014-03" db="EMBL/GenBank/DDBJ databases">
        <title>The genome of Kluyveromyces dobzhanskii.</title>
        <authorList>
            <person name="Nystedt B."/>
            <person name="Astrom S."/>
        </authorList>
    </citation>
    <scope>NUCLEOTIDE SEQUENCE [LARGE SCALE GENOMIC DNA]</scope>
    <source>
        <strain evidence="2 3">CBS 2104</strain>
    </source>
</reference>